<keyword evidence="1" id="KW-0472">Membrane</keyword>
<feature type="transmembrane region" description="Helical" evidence="1">
    <location>
        <begin position="40"/>
        <end position="69"/>
    </location>
</feature>
<dbReference type="EMBL" id="FWXB01000009">
    <property type="protein sequence ID" value="SMC12665.1"/>
    <property type="molecule type" value="Genomic_DNA"/>
</dbReference>
<keyword evidence="3" id="KW-1185">Reference proteome</keyword>
<evidence type="ECO:0000313" key="3">
    <source>
        <dbReference type="Proteomes" id="UP000193224"/>
    </source>
</evidence>
<keyword evidence="1" id="KW-0812">Transmembrane</keyword>
<feature type="transmembrane region" description="Helical" evidence="1">
    <location>
        <begin position="89"/>
        <end position="109"/>
    </location>
</feature>
<proteinExistence type="predicted"/>
<protein>
    <submittedName>
        <fullName evidence="2">Uncharacterized protein</fullName>
    </submittedName>
</protein>
<name>A0A1X7BST2_9RHOB</name>
<accession>A0A1X7BST2</accession>
<dbReference type="Proteomes" id="UP000193224">
    <property type="component" value="Unassembled WGS sequence"/>
</dbReference>
<dbReference type="RefSeq" id="WP_085800621.1">
    <property type="nucleotide sequence ID" value="NZ_FWXB01000009.1"/>
</dbReference>
<feature type="transmembrane region" description="Helical" evidence="1">
    <location>
        <begin position="6"/>
        <end position="28"/>
    </location>
</feature>
<reference evidence="2 3" key="1">
    <citation type="submission" date="2017-03" db="EMBL/GenBank/DDBJ databases">
        <authorList>
            <person name="Afonso C.L."/>
            <person name="Miller P.J."/>
            <person name="Scott M.A."/>
            <person name="Spackman E."/>
            <person name="Goraichik I."/>
            <person name="Dimitrov K.M."/>
            <person name="Suarez D.L."/>
            <person name="Swayne D.E."/>
        </authorList>
    </citation>
    <scope>NUCLEOTIDE SEQUENCE [LARGE SCALE GENOMIC DNA]</scope>
    <source>
        <strain evidence="2 3">CECT 7745</strain>
    </source>
</reference>
<gene>
    <name evidence="2" type="ORF">ROA7745_02494</name>
</gene>
<organism evidence="2 3">
    <name type="scientific">Roseovarius aestuarii</name>
    <dbReference type="NCBI Taxonomy" id="475083"/>
    <lineage>
        <taxon>Bacteria</taxon>
        <taxon>Pseudomonadati</taxon>
        <taxon>Pseudomonadota</taxon>
        <taxon>Alphaproteobacteria</taxon>
        <taxon>Rhodobacterales</taxon>
        <taxon>Roseobacteraceae</taxon>
        <taxon>Roseovarius</taxon>
    </lineage>
</organism>
<evidence type="ECO:0000256" key="1">
    <source>
        <dbReference type="SAM" id="Phobius"/>
    </source>
</evidence>
<keyword evidence="1" id="KW-1133">Transmembrane helix</keyword>
<dbReference type="AlphaFoldDB" id="A0A1X7BST2"/>
<sequence length="115" mass="12338">MGGGDALSVTLVYFLGILPILITWSAGVRLGSKFATGEHVLVAMLFLLGLLVVVLFLTLPISTASIIALSKDSKWSDEESRAEFVENGFFVLGALFVFIAMASVAVGYLRARKQL</sequence>
<evidence type="ECO:0000313" key="2">
    <source>
        <dbReference type="EMBL" id="SMC12665.1"/>
    </source>
</evidence>